<reference evidence="7 8" key="1">
    <citation type="submission" date="2017-03" db="EMBL/GenBank/DDBJ databases">
        <title>Widespread Adenine N6-methylation of Active Genes in Fungi.</title>
        <authorList>
            <consortium name="DOE Joint Genome Institute"/>
            <person name="Mondo S.J."/>
            <person name="Dannebaum R.O."/>
            <person name="Kuo R.C."/>
            <person name="Louie K.B."/>
            <person name="Bewick A.J."/>
            <person name="Labutti K."/>
            <person name="Haridas S."/>
            <person name="Kuo A."/>
            <person name="Salamov A."/>
            <person name="Ahrendt S.R."/>
            <person name="Lau R."/>
            <person name="Bowen B.P."/>
            <person name="Lipzen A."/>
            <person name="Sullivan W."/>
            <person name="Andreopoulos W.B."/>
            <person name="Clum A."/>
            <person name="Lindquist E."/>
            <person name="Daum C."/>
            <person name="Northen T.R."/>
            <person name="Ramamoorthy G."/>
            <person name="Schmitz R.J."/>
            <person name="Gryganskyi A."/>
            <person name="Culley D."/>
            <person name="Magnuson J."/>
            <person name="James T.Y."/>
            <person name="O'Malley M.A."/>
            <person name="Stajich J.E."/>
            <person name="Spatafora J.W."/>
            <person name="Visel A."/>
            <person name="Grigoriev I.V."/>
        </authorList>
    </citation>
    <scope>NUCLEOTIDE SEQUENCE [LARGE SCALE GENOMIC DNA]</scope>
    <source>
        <strain evidence="7 8">NRRL Y-17943</strain>
    </source>
</reference>
<dbReference type="STRING" id="4999.A0A1Y1UQI8"/>
<feature type="transmembrane region" description="Helical" evidence="6">
    <location>
        <begin position="326"/>
        <end position="350"/>
    </location>
</feature>
<sequence>MDKQTLVKPFTASGREQLKQGSAATHVEEVQRDHERGKHRVLKEKDAWKKLGYSFSTWRKWQILFIMFLIQISINLNASLYANGVGMISDKFGISKQAARVPQLTFLVAYAFGCELWAPWSEELGRWPTQQLSLLLVNIWQIPCALAPNYATLVVCRFLGGLSTAGGSVTLGVVADMWLPDDQEYAVAFLVMSSVGGSVVGAVVGAFLEAWAPLVWLFWTQMIVGFFVQALHFFFVPETRSTILLDREAKKRRADGEENIFGPNECKEDKMTVKDVLVIWARPFHMLFTEPIVAWLSLLSGFSDSLIFTFLQGFTPVYQKWGFSTYQLGLAFIPLLVGYFLSYLSFLPSIHYFRQKRRRYGSKAVSPEKRLWWLLFVIFLEPIGLFIFAWTGIGPSYGIPWIAPMIGSALVGIANYAIYQSSIDYTVAAYGAYAASATGGNDFCRDFLSGIAALYSEPMYTNIGNKFPQAWAGTILAVFSLFVTTPIFYFYKNGEKIRMNSKFASRIAKEREEEDEDDSEHQSDERQGRDSDATMIEAGDGHRHIHMEGADGAAAAAQAHDHHDHPEERSAYL</sequence>
<dbReference type="OrthoDB" id="5376138at2759"/>
<evidence type="ECO:0000313" key="7">
    <source>
        <dbReference type="EMBL" id="ORX40311.1"/>
    </source>
</evidence>
<comment type="caution">
    <text evidence="7">The sequence shown here is derived from an EMBL/GenBank/DDBJ whole genome shotgun (WGS) entry which is preliminary data.</text>
</comment>
<name>A0A1Y1UQI8_9TREE</name>
<dbReference type="InterPro" id="IPR011701">
    <property type="entry name" value="MFS"/>
</dbReference>
<feature type="transmembrane region" description="Helical" evidence="6">
    <location>
        <begin position="399"/>
        <end position="419"/>
    </location>
</feature>
<accession>A0A1Y1UQI8</accession>
<dbReference type="PANTHER" id="PTHR23502">
    <property type="entry name" value="MAJOR FACILITATOR SUPERFAMILY"/>
    <property type="match status" value="1"/>
</dbReference>
<dbReference type="AlphaFoldDB" id="A0A1Y1UQI8"/>
<feature type="region of interest" description="Disordered" evidence="5">
    <location>
        <begin position="508"/>
        <end position="573"/>
    </location>
</feature>
<dbReference type="RefSeq" id="XP_021874096.1">
    <property type="nucleotide sequence ID" value="XM_022017902.1"/>
</dbReference>
<protein>
    <submittedName>
        <fullName evidence="7">MFS multidrug transporter</fullName>
    </submittedName>
</protein>
<organism evidence="7 8">
    <name type="scientific">Kockovaella imperatae</name>
    <dbReference type="NCBI Taxonomy" id="4999"/>
    <lineage>
        <taxon>Eukaryota</taxon>
        <taxon>Fungi</taxon>
        <taxon>Dikarya</taxon>
        <taxon>Basidiomycota</taxon>
        <taxon>Agaricomycotina</taxon>
        <taxon>Tremellomycetes</taxon>
        <taxon>Tremellales</taxon>
        <taxon>Cuniculitremaceae</taxon>
        <taxon>Kockovaella</taxon>
    </lineage>
</organism>
<feature type="compositionally biased region" description="Basic and acidic residues" evidence="5">
    <location>
        <begin position="520"/>
        <end position="532"/>
    </location>
</feature>
<feature type="transmembrane region" description="Helical" evidence="6">
    <location>
        <begin position="158"/>
        <end position="179"/>
    </location>
</feature>
<dbReference type="InterPro" id="IPR036259">
    <property type="entry name" value="MFS_trans_sf"/>
</dbReference>
<feature type="compositionally biased region" description="Basic and acidic residues" evidence="5">
    <location>
        <begin position="559"/>
        <end position="573"/>
    </location>
</feature>
<dbReference type="GO" id="GO:0022857">
    <property type="term" value="F:transmembrane transporter activity"/>
    <property type="evidence" value="ECO:0007669"/>
    <property type="project" value="InterPro"/>
</dbReference>
<feature type="transmembrane region" description="Helical" evidence="6">
    <location>
        <begin position="371"/>
        <end position="393"/>
    </location>
</feature>
<evidence type="ECO:0000256" key="2">
    <source>
        <dbReference type="ARBA" id="ARBA00022692"/>
    </source>
</evidence>
<dbReference type="Proteomes" id="UP000193218">
    <property type="component" value="Unassembled WGS sequence"/>
</dbReference>
<evidence type="ECO:0000256" key="3">
    <source>
        <dbReference type="ARBA" id="ARBA00022989"/>
    </source>
</evidence>
<dbReference type="PANTHER" id="PTHR23502:SF3">
    <property type="entry name" value="MAJOR FACILITATOR SUPERFAMILY (MFS) PROFILE DOMAIN-CONTAINING PROTEIN-RELATED"/>
    <property type="match status" value="1"/>
</dbReference>
<evidence type="ECO:0000256" key="5">
    <source>
        <dbReference type="SAM" id="MobiDB-lite"/>
    </source>
</evidence>
<keyword evidence="2 6" id="KW-0812">Transmembrane</keyword>
<evidence type="ECO:0000313" key="8">
    <source>
        <dbReference type="Proteomes" id="UP000193218"/>
    </source>
</evidence>
<dbReference type="InParanoid" id="A0A1Y1UQI8"/>
<dbReference type="Pfam" id="PF07690">
    <property type="entry name" value="MFS_1"/>
    <property type="match status" value="1"/>
</dbReference>
<keyword evidence="3 6" id="KW-1133">Transmembrane helix</keyword>
<feature type="transmembrane region" description="Helical" evidence="6">
    <location>
        <begin position="470"/>
        <end position="491"/>
    </location>
</feature>
<evidence type="ECO:0000256" key="1">
    <source>
        <dbReference type="ARBA" id="ARBA00004141"/>
    </source>
</evidence>
<feature type="transmembrane region" description="Helical" evidence="6">
    <location>
        <begin position="63"/>
        <end position="81"/>
    </location>
</feature>
<feature type="compositionally biased region" description="Basic and acidic residues" evidence="5">
    <location>
        <begin position="539"/>
        <end position="549"/>
    </location>
</feature>
<keyword evidence="4 6" id="KW-0472">Membrane</keyword>
<dbReference type="SUPFAM" id="SSF103473">
    <property type="entry name" value="MFS general substrate transporter"/>
    <property type="match status" value="1"/>
</dbReference>
<evidence type="ECO:0000256" key="6">
    <source>
        <dbReference type="SAM" id="Phobius"/>
    </source>
</evidence>
<proteinExistence type="predicted"/>
<comment type="subcellular location">
    <subcellularLocation>
        <location evidence="1">Membrane</location>
        <topology evidence="1">Multi-pass membrane protein</topology>
    </subcellularLocation>
</comment>
<dbReference type="Gene3D" id="1.20.1250.20">
    <property type="entry name" value="MFS general substrate transporter like domains"/>
    <property type="match status" value="1"/>
</dbReference>
<dbReference type="GeneID" id="33559711"/>
<keyword evidence="8" id="KW-1185">Reference proteome</keyword>
<evidence type="ECO:0000256" key="4">
    <source>
        <dbReference type="ARBA" id="ARBA00023136"/>
    </source>
</evidence>
<gene>
    <name evidence="7" type="ORF">BD324DRAFT_648894</name>
</gene>
<dbReference type="GO" id="GO:0005886">
    <property type="term" value="C:plasma membrane"/>
    <property type="evidence" value="ECO:0007669"/>
    <property type="project" value="TreeGrafter"/>
</dbReference>
<feature type="transmembrane region" description="Helical" evidence="6">
    <location>
        <begin position="186"/>
        <end position="208"/>
    </location>
</feature>
<dbReference type="FunFam" id="1.20.1250.20:FF:000088">
    <property type="entry name" value="MFS multidrug transporter, putative"/>
    <property type="match status" value="1"/>
</dbReference>
<dbReference type="EMBL" id="NBSH01000002">
    <property type="protein sequence ID" value="ORX40311.1"/>
    <property type="molecule type" value="Genomic_DNA"/>
</dbReference>
<feature type="transmembrane region" description="Helical" evidence="6">
    <location>
        <begin position="214"/>
        <end position="235"/>
    </location>
</feature>